<sequence>MLSLSNHSIQGTSTRISSFAVGRHVSVDPEELRSGWRVERVDHHGLSWIRSGWRTMCLKRYHRAAVMGCPRGTV</sequence>
<protein>
    <submittedName>
        <fullName evidence="1">AlNc14C34G3080 protein</fullName>
    </submittedName>
</protein>
<evidence type="ECO:0000313" key="1">
    <source>
        <dbReference type="EMBL" id="CCA17405.1"/>
    </source>
</evidence>
<dbReference type="EMBL" id="FR824079">
    <property type="protein sequence ID" value="CCA17405.1"/>
    <property type="molecule type" value="Genomic_DNA"/>
</dbReference>
<reference evidence="1" key="1">
    <citation type="journal article" date="2011" name="PLoS Biol.">
        <title>Gene gain and loss during evolution of obligate parasitism in the white rust pathogen of Arabidopsis thaliana.</title>
        <authorList>
            <person name="Kemen E."/>
            <person name="Gardiner A."/>
            <person name="Schultz-Larsen T."/>
            <person name="Kemen A.C."/>
            <person name="Balmuth A.L."/>
            <person name="Robert-Seilaniantz A."/>
            <person name="Bailey K."/>
            <person name="Holub E."/>
            <person name="Studholme D.J."/>
            <person name="Maclean D."/>
            <person name="Jones J.D."/>
        </authorList>
    </citation>
    <scope>NUCLEOTIDE SEQUENCE</scope>
</reference>
<dbReference type="HOGENOM" id="CLU_2692920_0_0_1"/>
<accession>F0W8F0</accession>
<reference evidence="1" key="2">
    <citation type="submission" date="2011-02" db="EMBL/GenBank/DDBJ databases">
        <authorList>
            <person name="MacLean D."/>
        </authorList>
    </citation>
    <scope>NUCLEOTIDE SEQUENCE</scope>
</reference>
<gene>
    <name evidence="1" type="primary">AlNc14C34G3080</name>
    <name evidence="1" type="ORF">ALNC14_035480</name>
</gene>
<organism evidence="1">
    <name type="scientific">Albugo laibachii Nc14</name>
    <dbReference type="NCBI Taxonomy" id="890382"/>
    <lineage>
        <taxon>Eukaryota</taxon>
        <taxon>Sar</taxon>
        <taxon>Stramenopiles</taxon>
        <taxon>Oomycota</taxon>
        <taxon>Peronosporomycetes</taxon>
        <taxon>Albuginales</taxon>
        <taxon>Albuginaceae</taxon>
        <taxon>Albugo</taxon>
    </lineage>
</organism>
<name>F0W8F0_9STRA</name>
<dbReference type="AlphaFoldDB" id="F0W8F0"/>
<proteinExistence type="predicted"/>